<evidence type="ECO:0000259" key="8">
    <source>
        <dbReference type="PROSITE" id="PS50845"/>
    </source>
</evidence>
<feature type="transmembrane region" description="Helical" evidence="6">
    <location>
        <begin position="163"/>
        <end position="180"/>
    </location>
</feature>
<dbReference type="PANTHER" id="PTHR10994:SF145">
    <property type="entry name" value="RETICULON-LIKE PROTEIN B13"/>
    <property type="match status" value="1"/>
</dbReference>
<evidence type="ECO:0000256" key="5">
    <source>
        <dbReference type="ARBA" id="ARBA00023136"/>
    </source>
</evidence>
<dbReference type="AlphaFoldDB" id="A0A8X8WJS1"/>
<keyword evidence="4 6" id="KW-1133">Transmembrane helix</keyword>
<comment type="subcellular location">
    <subcellularLocation>
        <location evidence="1 6">Endoplasmic reticulum membrane</location>
        <topology evidence="1 6">Multi-pass membrane protein</topology>
    </subcellularLocation>
</comment>
<dbReference type="EMBL" id="PNBA02000016">
    <property type="protein sequence ID" value="KAG6396217.1"/>
    <property type="molecule type" value="Genomic_DNA"/>
</dbReference>
<evidence type="ECO:0000256" key="3">
    <source>
        <dbReference type="ARBA" id="ARBA00022824"/>
    </source>
</evidence>
<feature type="transmembrane region" description="Helical" evidence="6">
    <location>
        <begin position="82"/>
        <end position="98"/>
    </location>
</feature>
<keyword evidence="3 6" id="KW-0256">Endoplasmic reticulum</keyword>
<comment type="caution">
    <text evidence="9">The sequence shown here is derived from an EMBL/GenBank/DDBJ whole genome shotgun (WGS) entry which is preliminary data.</text>
</comment>
<dbReference type="InterPro" id="IPR045064">
    <property type="entry name" value="Reticulon-like"/>
</dbReference>
<evidence type="ECO:0000256" key="1">
    <source>
        <dbReference type="ARBA" id="ARBA00004477"/>
    </source>
</evidence>
<keyword evidence="5 6" id="KW-0472">Membrane</keyword>
<dbReference type="Proteomes" id="UP000298416">
    <property type="component" value="Unassembled WGS sequence"/>
</dbReference>
<organism evidence="9">
    <name type="scientific">Salvia splendens</name>
    <name type="common">Scarlet sage</name>
    <dbReference type="NCBI Taxonomy" id="180675"/>
    <lineage>
        <taxon>Eukaryota</taxon>
        <taxon>Viridiplantae</taxon>
        <taxon>Streptophyta</taxon>
        <taxon>Embryophyta</taxon>
        <taxon>Tracheophyta</taxon>
        <taxon>Spermatophyta</taxon>
        <taxon>Magnoliopsida</taxon>
        <taxon>eudicotyledons</taxon>
        <taxon>Gunneridae</taxon>
        <taxon>Pentapetalae</taxon>
        <taxon>asterids</taxon>
        <taxon>lamiids</taxon>
        <taxon>Lamiales</taxon>
        <taxon>Lamiaceae</taxon>
        <taxon>Nepetoideae</taxon>
        <taxon>Mentheae</taxon>
        <taxon>Salviinae</taxon>
        <taxon>Salvia</taxon>
        <taxon>Salvia subgen. Calosphace</taxon>
        <taxon>core Calosphace</taxon>
    </lineage>
</organism>
<evidence type="ECO:0000313" key="9">
    <source>
        <dbReference type="EMBL" id="KAG6396217.1"/>
    </source>
</evidence>
<evidence type="ECO:0000256" key="6">
    <source>
        <dbReference type="RuleBase" id="RU363132"/>
    </source>
</evidence>
<feature type="transmembrane region" description="Helical" evidence="6">
    <location>
        <begin position="186"/>
        <end position="205"/>
    </location>
</feature>
<accession>A0A8X8WJS1</accession>
<dbReference type="GO" id="GO:0009617">
    <property type="term" value="P:response to bacterium"/>
    <property type="evidence" value="ECO:0007669"/>
    <property type="project" value="InterPro"/>
</dbReference>
<name>A0A8X8WJS1_SALSN</name>
<dbReference type="InterPro" id="IPR003388">
    <property type="entry name" value="Reticulon"/>
</dbReference>
<keyword evidence="2 6" id="KW-0812">Transmembrane</keyword>
<dbReference type="Pfam" id="PF02453">
    <property type="entry name" value="Reticulon"/>
    <property type="match status" value="1"/>
</dbReference>
<feature type="transmembrane region" description="Helical" evidence="6">
    <location>
        <begin position="104"/>
        <end position="123"/>
    </location>
</feature>
<reference evidence="9" key="2">
    <citation type="submission" date="2020-08" db="EMBL/GenBank/DDBJ databases">
        <title>Plant Genome Project.</title>
        <authorList>
            <person name="Zhang R.-G."/>
        </authorList>
    </citation>
    <scope>NUCLEOTIDE SEQUENCE</scope>
    <source>
        <strain evidence="9">Huo1</strain>
        <tissue evidence="9">Leaf</tissue>
    </source>
</reference>
<keyword evidence="10" id="KW-1185">Reference proteome</keyword>
<sequence length="253" mass="28669">MPELKSESPNSPPPKSDQQTSKSPTSPPPPPKSDQETSECPTSPPPKADQETSEYPTSPPPKDHLHSNSDILSEIVLWRRKQLNVGILVAATATWIVMDVYHYTFITLLSCVSIALLSCLFFWGSIHRFLKKYEETAKAHAGSLRRRGEDGIRLMFHVGSEREWFVFVGAVVSLYLLSLAAKHLNFVTLCFIGIWGAMTVPVIYVKNEQKIREFEGSAMMTWQRLNVMFEDKFQIVKSKITGKQKEVKEKKTK</sequence>
<dbReference type="PANTHER" id="PTHR10994">
    <property type="entry name" value="RETICULON"/>
    <property type="match status" value="1"/>
</dbReference>
<feature type="domain" description="Reticulon" evidence="8">
    <location>
        <begin position="72"/>
        <end position="253"/>
    </location>
</feature>
<reference evidence="9" key="1">
    <citation type="submission" date="2018-01" db="EMBL/GenBank/DDBJ databases">
        <authorList>
            <person name="Mao J.F."/>
        </authorList>
    </citation>
    <scope>NUCLEOTIDE SEQUENCE</scope>
    <source>
        <strain evidence="9">Huo1</strain>
        <tissue evidence="9">Leaf</tissue>
    </source>
</reference>
<feature type="region of interest" description="Disordered" evidence="7">
    <location>
        <begin position="1"/>
        <end position="67"/>
    </location>
</feature>
<dbReference type="PROSITE" id="PS50845">
    <property type="entry name" value="RETICULON"/>
    <property type="match status" value="1"/>
</dbReference>
<evidence type="ECO:0000256" key="2">
    <source>
        <dbReference type="ARBA" id="ARBA00022692"/>
    </source>
</evidence>
<proteinExistence type="predicted"/>
<protein>
    <recommendedName>
        <fullName evidence="6">Reticulon-like protein</fullName>
    </recommendedName>
</protein>
<dbReference type="GO" id="GO:0005789">
    <property type="term" value="C:endoplasmic reticulum membrane"/>
    <property type="evidence" value="ECO:0007669"/>
    <property type="project" value="UniProtKB-SubCell"/>
</dbReference>
<gene>
    <name evidence="9" type="ORF">SASPL_142361</name>
</gene>
<evidence type="ECO:0000256" key="4">
    <source>
        <dbReference type="ARBA" id="ARBA00022989"/>
    </source>
</evidence>
<evidence type="ECO:0000256" key="7">
    <source>
        <dbReference type="SAM" id="MobiDB-lite"/>
    </source>
</evidence>
<evidence type="ECO:0000313" key="10">
    <source>
        <dbReference type="Proteomes" id="UP000298416"/>
    </source>
</evidence>